<dbReference type="InterPro" id="IPR033901">
    <property type="entry name" value="RNAPI/III_AC40"/>
</dbReference>
<dbReference type="SUPFAM" id="SSF55257">
    <property type="entry name" value="RBP11-like subunits of RNA polymerase"/>
    <property type="match status" value="1"/>
</dbReference>
<dbReference type="GO" id="GO:0003677">
    <property type="term" value="F:DNA binding"/>
    <property type="evidence" value="ECO:0007669"/>
    <property type="project" value="InterPro"/>
</dbReference>
<evidence type="ECO:0000313" key="9">
    <source>
        <dbReference type="Proteomes" id="UP000053599"/>
    </source>
</evidence>
<dbReference type="SUPFAM" id="SSF56553">
    <property type="entry name" value="Insert subdomain of RNA polymerase alpha subunit"/>
    <property type="match status" value="1"/>
</dbReference>
<dbReference type="NCBIfam" id="NF001988">
    <property type="entry name" value="PRK00783.1"/>
    <property type="match status" value="1"/>
</dbReference>
<dbReference type="InterPro" id="IPR036643">
    <property type="entry name" value="RNApol_insert_sf"/>
</dbReference>
<dbReference type="Pfam" id="PF01193">
    <property type="entry name" value="RNA_pol_L"/>
    <property type="match status" value="1"/>
</dbReference>
<evidence type="ECO:0000256" key="2">
    <source>
        <dbReference type="ARBA" id="ARBA00022083"/>
    </source>
</evidence>
<dbReference type="CDD" id="cd07032">
    <property type="entry name" value="RNAP_I_II_AC40"/>
    <property type="match status" value="1"/>
</dbReference>
<dbReference type="InterPro" id="IPR011263">
    <property type="entry name" value="DNA-dir_RNA_pol_RpoA/D/Rpb3"/>
</dbReference>
<protein>
    <recommendedName>
        <fullName evidence="2">DNA-directed RNA polymerases I and III subunit RPAC1</fullName>
    </recommendedName>
</protein>
<dbReference type="HAMAP" id="MF_00320">
    <property type="entry name" value="RNApol_arch_Rpo3"/>
    <property type="match status" value="1"/>
</dbReference>
<dbReference type="GO" id="GO:0055029">
    <property type="term" value="C:nuclear DNA-directed RNA polymerase complex"/>
    <property type="evidence" value="ECO:0007669"/>
    <property type="project" value="UniProtKB-ARBA"/>
</dbReference>
<dbReference type="OrthoDB" id="270173at2759"/>
<dbReference type="InterPro" id="IPR001514">
    <property type="entry name" value="DNA-dir_RNA_pol_30-40kDasu_CS"/>
</dbReference>
<gene>
    <name evidence="8" type="ORF">PV11_01455</name>
</gene>
<accession>A0A0D1YT32</accession>
<dbReference type="PANTHER" id="PTHR11800:SF13">
    <property type="entry name" value="DNA-DIRECTED RNA POLYMERASES I AND III SUBUNIT RPAC1"/>
    <property type="match status" value="1"/>
</dbReference>
<dbReference type="InterPro" id="IPR050518">
    <property type="entry name" value="Rpo3/RPB3_RNA_Pol_subunit"/>
</dbReference>
<evidence type="ECO:0000313" key="8">
    <source>
        <dbReference type="EMBL" id="KIV85797.1"/>
    </source>
</evidence>
<keyword evidence="3" id="KW-0240">DNA-directed RNA polymerase</keyword>
<dbReference type="Gene3D" id="2.170.120.12">
    <property type="entry name" value="DNA-directed RNA polymerase, insert domain"/>
    <property type="match status" value="1"/>
</dbReference>
<dbReference type="InterPro" id="IPR011262">
    <property type="entry name" value="DNA-dir_RNA_pol_insert"/>
</dbReference>
<evidence type="ECO:0000256" key="4">
    <source>
        <dbReference type="ARBA" id="ARBA00023163"/>
    </source>
</evidence>
<keyword evidence="4" id="KW-0804">Transcription</keyword>
<dbReference type="HOGENOM" id="CLU_038421_0_1_1"/>
<feature type="domain" description="DNA-directed RNA polymerase RpoA/D/Rpb3-type" evidence="7">
    <location>
        <begin position="63"/>
        <end position="372"/>
    </location>
</feature>
<dbReference type="GO" id="GO:0005736">
    <property type="term" value="C:RNA polymerase I complex"/>
    <property type="evidence" value="ECO:0007669"/>
    <property type="project" value="TreeGrafter"/>
</dbReference>
<dbReference type="FunFam" id="2.170.120.12:FF:000003">
    <property type="entry name" value="Dna-directed rna polymerases i and iii subunit"/>
    <property type="match status" value="1"/>
</dbReference>
<dbReference type="Pfam" id="PF01000">
    <property type="entry name" value="RNA_pol_A_bac"/>
    <property type="match status" value="1"/>
</dbReference>
<sequence>MAPIQPSQDSLDRRKIVGINPETVTNITSTDFPGHHAGEDLSWSLDKFRQNLKIQFHQNQTHEATFSLIAVDAAIANAFRRILIAEVPTLAIEKVYVQNNTSVIADEVLAHRLGLIPLKGSVEGLKKLKWFLEPNPDMGFEGMERTDYNTVVLNLNVKCERNPASDKNATEPEENYINSSIYSRHIKWECQGQQAERFAGGPIEPVSPDILIAKLRPGQELDMILHAHLGKGGDHAKFSPVATATYRLLPMITITKPILGADARKFQKCFPPGVIELERVTATETDPEHTEFYDPAYEGREGDEKAVVKDPMRDTVSRECLRHDEFKDKVKLGRVQDHFIFNVESTGQFPSDMLFLESVNVLKFKASRLLRALDEEDRRGR</sequence>
<reference evidence="8 9" key="1">
    <citation type="submission" date="2015-01" db="EMBL/GenBank/DDBJ databases">
        <title>The Genome Sequence of Exophiala sideris CBS121828.</title>
        <authorList>
            <consortium name="The Broad Institute Genomics Platform"/>
            <person name="Cuomo C."/>
            <person name="de Hoog S."/>
            <person name="Gorbushina A."/>
            <person name="Stielow B."/>
            <person name="Teixiera M."/>
            <person name="Abouelleil A."/>
            <person name="Chapman S.B."/>
            <person name="Priest M."/>
            <person name="Young S.K."/>
            <person name="Wortman J."/>
            <person name="Nusbaum C."/>
            <person name="Birren B."/>
        </authorList>
    </citation>
    <scope>NUCLEOTIDE SEQUENCE [LARGE SCALE GENOMIC DNA]</scope>
    <source>
        <strain evidence="8 9">CBS 121828</strain>
    </source>
</reference>
<dbReference type="InterPro" id="IPR022842">
    <property type="entry name" value="RNAP_Rpo3/Rpb3/RPAC1"/>
</dbReference>
<evidence type="ECO:0000256" key="1">
    <source>
        <dbReference type="ARBA" id="ARBA00004123"/>
    </source>
</evidence>
<dbReference type="GO" id="GO:0046983">
    <property type="term" value="F:protein dimerization activity"/>
    <property type="evidence" value="ECO:0007669"/>
    <property type="project" value="InterPro"/>
</dbReference>
<evidence type="ECO:0000256" key="6">
    <source>
        <dbReference type="ARBA" id="ARBA00025804"/>
    </source>
</evidence>
<dbReference type="AlphaFoldDB" id="A0A0D1YT32"/>
<dbReference type="GO" id="GO:0003899">
    <property type="term" value="F:DNA-directed RNA polymerase activity"/>
    <property type="evidence" value="ECO:0007669"/>
    <property type="project" value="InterPro"/>
</dbReference>
<dbReference type="PANTHER" id="PTHR11800">
    <property type="entry name" value="DNA-DIRECTED RNA POLYMERASE"/>
    <property type="match status" value="1"/>
</dbReference>
<dbReference type="EMBL" id="KN846951">
    <property type="protein sequence ID" value="KIV85797.1"/>
    <property type="molecule type" value="Genomic_DNA"/>
</dbReference>
<dbReference type="InterPro" id="IPR036603">
    <property type="entry name" value="RBP11-like"/>
</dbReference>
<name>A0A0D1YT32_9EURO</name>
<dbReference type="GO" id="GO:0005666">
    <property type="term" value="C:RNA polymerase III complex"/>
    <property type="evidence" value="ECO:0007669"/>
    <property type="project" value="TreeGrafter"/>
</dbReference>
<comment type="similarity">
    <text evidence="6">Belongs to the archaeal Rpo3/eukaryotic RPB3 RNA polymerase subunit family.</text>
</comment>
<dbReference type="Proteomes" id="UP000053599">
    <property type="component" value="Unassembled WGS sequence"/>
</dbReference>
<comment type="subcellular location">
    <subcellularLocation>
        <location evidence="1">Nucleus</location>
    </subcellularLocation>
</comment>
<evidence type="ECO:0000259" key="7">
    <source>
        <dbReference type="SMART" id="SM00662"/>
    </source>
</evidence>
<dbReference type="STRING" id="1016849.A0A0D1YT32"/>
<dbReference type="PROSITE" id="PS00446">
    <property type="entry name" value="RNA_POL_D_30KD"/>
    <property type="match status" value="1"/>
</dbReference>
<keyword evidence="5" id="KW-0539">Nucleus</keyword>
<organism evidence="8 9">
    <name type="scientific">Exophiala sideris</name>
    <dbReference type="NCBI Taxonomy" id="1016849"/>
    <lineage>
        <taxon>Eukaryota</taxon>
        <taxon>Fungi</taxon>
        <taxon>Dikarya</taxon>
        <taxon>Ascomycota</taxon>
        <taxon>Pezizomycotina</taxon>
        <taxon>Eurotiomycetes</taxon>
        <taxon>Chaetothyriomycetidae</taxon>
        <taxon>Chaetothyriales</taxon>
        <taxon>Herpotrichiellaceae</taxon>
        <taxon>Exophiala</taxon>
    </lineage>
</organism>
<dbReference type="Gene3D" id="3.30.1360.10">
    <property type="entry name" value="RNA polymerase, RBP11-like subunit"/>
    <property type="match status" value="1"/>
</dbReference>
<dbReference type="GO" id="GO:0006351">
    <property type="term" value="P:DNA-templated transcription"/>
    <property type="evidence" value="ECO:0007669"/>
    <property type="project" value="InterPro"/>
</dbReference>
<evidence type="ECO:0000256" key="5">
    <source>
        <dbReference type="ARBA" id="ARBA00023242"/>
    </source>
</evidence>
<proteinExistence type="inferred from homology"/>
<evidence type="ECO:0000256" key="3">
    <source>
        <dbReference type="ARBA" id="ARBA00022478"/>
    </source>
</evidence>
<dbReference type="SMART" id="SM00662">
    <property type="entry name" value="RPOLD"/>
    <property type="match status" value="1"/>
</dbReference>